<keyword evidence="1" id="KW-0472">Membrane</keyword>
<feature type="transmembrane region" description="Helical" evidence="1">
    <location>
        <begin position="46"/>
        <end position="66"/>
    </location>
</feature>
<protein>
    <recommendedName>
        <fullName evidence="3">Cytochrome c assembly protein domain-containing protein</fullName>
    </recommendedName>
</protein>
<evidence type="ECO:0000256" key="1">
    <source>
        <dbReference type="SAM" id="Phobius"/>
    </source>
</evidence>
<feature type="transmembrane region" description="Helical" evidence="1">
    <location>
        <begin position="7"/>
        <end position="26"/>
    </location>
</feature>
<evidence type="ECO:0000313" key="2">
    <source>
        <dbReference type="EMBL" id="SVD04764.1"/>
    </source>
</evidence>
<keyword evidence="1" id="KW-1133">Transmembrane helix</keyword>
<evidence type="ECO:0008006" key="3">
    <source>
        <dbReference type="Google" id="ProtNLM"/>
    </source>
</evidence>
<dbReference type="AlphaFoldDB" id="A0A382S4B2"/>
<accession>A0A382S4B2</accession>
<reference evidence="2" key="1">
    <citation type="submission" date="2018-05" db="EMBL/GenBank/DDBJ databases">
        <authorList>
            <person name="Lanie J.A."/>
            <person name="Ng W.-L."/>
            <person name="Kazmierczak K.M."/>
            <person name="Andrzejewski T.M."/>
            <person name="Davidsen T.M."/>
            <person name="Wayne K.J."/>
            <person name="Tettelin H."/>
            <person name="Glass J.I."/>
            <person name="Rusch D."/>
            <person name="Podicherti R."/>
            <person name="Tsui H.-C.T."/>
            <person name="Winkler M.E."/>
        </authorList>
    </citation>
    <scope>NUCLEOTIDE SEQUENCE</scope>
</reference>
<gene>
    <name evidence="2" type="ORF">METZ01_LOCUS357618</name>
</gene>
<name>A0A382S4B2_9ZZZZ</name>
<keyword evidence="1" id="KW-0812">Transmembrane</keyword>
<sequence length="74" mass="8286">MLTRTRMALLIVAAAMFAAAPIFIAYAPNEATMGLVYKIVYFHVPAWFMMFLSIFVCGIASGIYLFNERVSADR</sequence>
<proteinExistence type="predicted"/>
<dbReference type="EMBL" id="UINC01126347">
    <property type="protein sequence ID" value="SVD04764.1"/>
    <property type="molecule type" value="Genomic_DNA"/>
</dbReference>
<organism evidence="2">
    <name type="scientific">marine metagenome</name>
    <dbReference type="NCBI Taxonomy" id="408172"/>
    <lineage>
        <taxon>unclassified sequences</taxon>
        <taxon>metagenomes</taxon>
        <taxon>ecological metagenomes</taxon>
    </lineage>
</organism>
<feature type="non-terminal residue" evidence="2">
    <location>
        <position position="74"/>
    </location>
</feature>